<organism evidence="1 2">
    <name type="scientific">Paenibacillus sediminis</name>
    <dbReference type="NCBI Taxonomy" id="664909"/>
    <lineage>
        <taxon>Bacteria</taxon>
        <taxon>Bacillati</taxon>
        <taxon>Bacillota</taxon>
        <taxon>Bacilli</taxon>
        <taxon>Bacillales</taxon>
        <taxon>Paenibacillaceae</taxon>
        <taxon>Paenibacillus</taxon>
    </lineage>
</organism>
<protein>
    <submittedName>
        <fullName evidence="1">Uncharacterized protein</fullName>
    </submittedName>
</protein>
<dbReference type="Proteomes" id="UP001519273">
    <property type="component" value="Unassembled WGS sequence"/>
</dbReference>
<keyword evidence="2" id="KW-1185">Reference proteome</keyword>
<comment type="caution">
    <text evidence="1">The sequence shown here is derived from an EMBL/GenBank/DDBJ whole genome shotgun (WGS) entry which is preliminary data.</text>
</comment>
<reference evidence="1 2" key="1">
    <citation type="submission" date="2021-03" db="EMBL/GenBank/DDBJ databases">
        <title>Genomic Encyclopedia of Type Strains, Phase IV (KMG-IV): sequencing the most valuable type-strain genomes for metagenomic binning, comparative biology and taxonomic classification.</title>
        <authorList>
            <person name="Goeker M."/>
        </authorList>
    </citation>
    <scope>NUCLEOTIDE SEQUENCE [LARGE SCALE GENOMIC DNA]</scope>
    <source>
        <strain evidence="1 2">DSM 23491</strain>
    </source>
</reference>
<proteinExistence type="predicted"/>
<gene>
    <name evidence="1" type="ORF">J2Z20_003444</name>
</gene>
<evidence type="ECO:0000313" key="2">
    <source>
        <dbReference type="Proteomes" id="UP001519273"/>
    </source>
</evidence>
<name>A0ABS4H7M0_9BACL</name>
<evidence type="ECO:0000313" key="1">
    <source>
        <dbReference type="EMBL" id="MBP1938522.1"/>
    </source>
</evidence>
<accession>A0ABS4H7M0</accession>
<sequence length="51" mass="6150">MTDFKTGKRNENDRTQLTLYAKFVKESFQVGTEDQYRNELGRMRWHSSVHI</sequence>
<dbReference type="EMBL" id="JAGGKP010000016">
    <property type="protein sequence ID" value="MBP1938522.1"/>
    <property type="molecule type" value="Genomic_DNA"/>
</dbReference>